<dbReference type="Proteomes" id="UP000037923">
    <property type="component" value="Unassembled WGS sequence"/>
</dbReference>
<name>A0A0M9FNZ0_LEPPY</name>
<dbReference type="OrthoDB" id="272391at2759"/>
<dbReference type="RefSeq" id="XP_015651559.1">
    <property type="nucleotide sequence ID" value="XM_015809850.1"/>
</dbReference>
<protein>
    <submittedName>
        <fullName evidence="2">Uncharacterized protein</fullName>
    </submittedName>
</protein>
<dbReference type="GeneID" id="26910381"/>
<organism evidence="2 3">
    <name type="scientific">Leptomonas pyrrhocoris</name>
    <name type="common">Firebug parasite</name>
    <dbReference type="NCBI Taxonomy" id="157538"/>
    <lineage>
        <taxon>Eukaryota</taxon>
        <taxon>Discoba</taxon>
        <taxon>Euglenozoa</taxon>
        <taxon>Kinetoplastea</taxon>
        <taxon>Metakinetoplastina</taxon>
        <taxon>Trypanosomatida</taxon>
        <taxon>Trypanosomatidae</taxon>
        <taxon>Leishmaniinae</taxon>
        <taxon>Leptomonas</taxon>
    </lineage>
</organism>
<evidence type="ECO:0000256" key="1">
    <source>
        <dbReference type="SAM" id="MobiDB-lite"/>
    </source>
</evidence>
<evidence type="ECO:0000313" key="2">
    <source>
        <dbReference type="EMBL" id="KPA73120.1"/>
    </source>
</evidence>
<dbReference type="EMBL" id="LGTL01000042">
    <property type="protein sequence ID" value="KPA73120.1"/>
    <property type="molecule type" value="Genomic_DNA"/>
</dbReference>
<proteinExistence type="predicted"/>
<feature type="region of interest" description="Disordered" evidence="1">
    <location>
        <begin position="167"/>
        <end position="192"/>
    </location>
</feature>
<dbReference type="OMA" id="PHFHFYE"/>
<keyword evidence="3" id="KW-1185">Reference proteome</keyword>
<evidence type="ECO:0000313" key="3">
    <source>
        <dbReference type="Proteomes" id="UP000037923"/>
    </source>
</evidence>
<reference evidence="2 3" key="1">
    <citation type="submission" date="2015-07" db="EMBL/GenBank/DDBJ databases">
        <title>High-quality genome of monoxenous trypanosomatid Leptomonas pyrrhocoris.</title>
        <authorList>
            <person name="Flegontov P."/>
            <person name="Butenko A."/>
            <person name="Firsov S."/>
            <person name="Vlcek C."/>
            <person name="Logacheva M.D."/>
            <person name="Field M."/>
            <person name="Filatov D."/>
            <person name="Flegontova O."/>
            <person name="Gerasimov E."/>
            <person name="Jackson A.P."/>
            <person name="Kelly S."/>
            <person name="Opperdoes F."/>
            <person name="O'Reilly A."/>
            <person name="Votypka J."/>
            <person name="Yurchenko V."/>
            <person name="Lukes J."/>
        </authorList>
    </citation>
    <scope>NUCLEOTIDE SEQUENCE [LARGE SCALE GENOMIC DNA]</scope>
    <source>
        <strain evidence="2">H10</strain>
    </source>
</reference>
<accession>A0A0M9FNZ0</accession>
<dbReference type="VEuPathDB" id="TriTrypDB:LpyrH10_42_0040"/>
<gene>
    <name evidence="2" type="ORF">ABB37_10101</name>
</gene>
<comment type="caution">
    <text evidence="2">The sequence shown here is derived from an EMBL/GenBank/DDBJ whole genome shotgun (WGS) entry which is preliminary data.</text>
</comment>
<dbReference type="AlphaFoldDB" id="A0A0M9FNZ0"/>
<sequence>MTDHGSALVVWGSTGRRLQFSRQDLRMPADLRDSPHFHFYEKQWDAVAGFWFNRVLKESSLQHLTVDRIVELIREDIAKRWEKRRREQSLHKKCTRLLQGNGPAGAPVHTILLTNVVALDSYAASTEDEKKELLRAVVERVEFVSKDTVSSWKVLVDDAAARAEASEEGAPLLKKSRSEGDNGEMSAEAPANGAPAAVFDDRVAVICALSSKAKAALAIAHLHGSKLDGRAVLCRFWGQS</sequence>